<dbReference type="InterPro" id="IPR003835">
    <property type="entry name" value="Glyco_trans_19"/>
</dbReference>
<dbReference type="HAMAP" id="MF_00392">
    <property type="entry name" value="LpxB"/>
    <property type="match status" value="1"/>
</dbReference>
<dbReference type="GO" id="GO:0005543">
    <property type="term" value="F:phospholipid binding"/>
    <property type="evidence" value="ECO:0007669"/>
    <property type="project" value="TreeGrafter"/>
</dbReference>
<gene>
    <name evidence="11" type="primary">lpxB</name>
    <name evidence="12" type="ORF">GGQ83_002278</name>
</gene>
<evidence type="ECO:0000256" key="1">
    <source>
        <dbReference type="ARBA" id="ARBA00002056"/>
    </source>
</evidence>
<proteinExistence type="inferred from homology"/>
<dbReference type="PANTHER" id="PTHR30372:SF4">
    <property type="entry name" value="LIPID-A-DISACCHARIDE SYNTHASE, MITOCHONDRIAL-RELATED"/>
    <property type="match status" value="1"/>
</dbReference>
<keyword evidence="6 11" id="KW-0441">Lipid A biosynthesis</keyword>
<dbReference type="EC" id="2.4.1.182" evidence="3 11"/>
<evidence type="ECO:0000256" key="3">
    <source>
        <dbReference type="ARBA" id="ARBA00012687"/>
    </source>
</evidence>
<organism evidence="12 13">
    <name type="scientific">Roseococcus suduntuyensis</name>
    <dbReference type="NCBI Taxonomy" id="455361"/>
    <lineage>
        <taxon>Bacteria</taxon>
        <taxon>Pseudomonadati</taxon>
        <taxon>Pseudomonadota</taxon>
        <taxon>Alphaproteobacteria</taxon>
        <taxon>Acetobacterales</taxon>
        <taxon>Roseomonadaceae</taxon>
        <taxon>Roseococcus</taxon>
    </lineage>
</organism>
<comment type="similarity">
    <text evidence="2 11">Belongs to the LpxB family.</text>
</comment>
<dbReference type="PANTHER" id="PTHR30372">
    <property type="entry name" value="LIPID-A-DISACCHARIDE SYNTHASE"/>
    <property type="match status" value="1"/>
</dbReference>
<dbReference type="Proteomes" id="UP000553193">
    <property type="component" value="Unassembled WGS sequence"/>
</dbReference>
<comment type="caution">
    <text evidence="12">The sequence shown here is derived from an EMBL/GenBank/DDBJ whole genome shotgun (WGS) entry which is preliminary data.</text>
</comment>
<keyword evidence="5 11" id="KW-0444">Lipid biosynthesis</keyword>
<evidence type="ECO:0000256" key="11">
    <source>
        <dbReference type="HAMAP-Rule" id="MF_00392"/>
    </source>
</evidence>
<evidence type="ECO:0000256" key="9">
    <source>
        <dbReference type="ARBA" id="ARBA00023098"/>
    </source>
</evidence>
<dbReference type="RefSeq" id="WP_184384013.1">
    <property type="nucleotide sequence ID" value="NZ_JACIDJ010000003.1"/>
</dbReference>
<dbReference type="NCBIfam" id="TIGR00215">
    <property type="entry name" value="lpxB"/>
    <property type="match status" value="1"/>
</dbReference>
<keyword evidence="9 11" id="KW-0443">Lipid metabolism</keyword>
<dbReference type="EMBL" id="JACIDJ010000003">
    <property type="protein sequence ID" value="MBB3898835.1"/>
    <property type="molecule type" value="Genomic_DNA"/>
</dbReference>
<evidence type="ECO:0000256" key="8">
    <source>
        <dbReference type="ARBA" id="ARBA00022679"/>
    </source>
</evidence>
<reference evidence="12 13" key="1">
    <citation type="submission" date="2020-08" db="EMBL/GenBank/DDBJ databases">
        <title>Genomic Encyclopedia of Type Strains, Phase IV (KMG-IV): sequencing the most valuable type-strain genomes for metagenomic binning, comparative biology and taxonomic classification.</title>
        <authorList>
            <person name="Goeker M."/>
        </authorList>
    </citation>
    <scope>NUCLEOTIDE SEQUENCE [LARGE SCALE GENOMIC DNA]</scope>
    <source>
        <strain evidence="12 13">DSM 19979</strain>
    </source>
</reference>
<dbReference type="Pfam" id="PF02684">
    <property type="entry name" value="LpxB"/>
    <property type="match status" value="1"/>
</dbReference>
<protein>
    <recommendedName>
        <fullName evidence="4 11">Lipid-A-disaccharide synthase</fullName>
        <ecNumber evidence="3 11">2.4.1.182</ecNumber>
    </recommendedName>
</protein>
<dbReference type="AlphaFoldDB" id="A0A840AFF7"/>
<dbReference type="GO" id="GO:0009245">
    <property type="term" value="P:lipid A biosynthetic process"/>
    <property type="evidence" value="ECO:0007669"/>
    <property type="project" value="UniProtKB-UniRule"/>
</dbReference>
<evidence type="ECO:0000256" key="6">
    <source>
        <dbReference type="ARBA" id="ARBA00022556"/>
    </source>
</evidence>
<dbReference type="SUPFAM" id="SSF53756">
    <property type="entry name" value="UDP-Glycosyltransferase/glycogen phosphorylase"/>
    <property type="match status" value="1"/>
</dbReference>
<evidence type="ECO:0000313" key="12">
    <source>
        <dbReference type="EMBL" id="MBB3898835.1"/>
    </source>
</evidence>
<keyword evidence="8 11" id="KW-0808">Transferase</keyword>
<evidence type="ECO:0000256" key="2">
    <source>
        <dbReference type="ARBA" id="ARBA00007868"/>
    </source>
</evidence>
<name>A0A840AFF7_9PROT</name>
<evidence type="ECO:0000256" key="5">
    <source>
        <dbReference type="ARBA" id="ARBA00022516"/>
    </source>
</evidence>
<comment type="pathway">
    <text evidence="11">Bacterial outer membrane biogenesis; LPS lipid A biosynthesis.</text>
</comment>
<evidence type="ECO:0000313" key="13">
    <source>
        <dbReference type="Proteomes" id="UP000553193"/>
    </source>
</evidence>
<evidence type="ECO:0000256" key="10">
    <source>
        <dbReference type="ARBA" id="ARBA00048975"/>
    </source>
</evidence>
<dbReference type="GO" id="GO:0016020">
    <property type="term" value="C:membrane"/>
    <property type="evidence" value="ECO:0007669"/>
    <property type="project" value="GOC"/>
</dbReference>
<comment type="function">
    <text evidence="1 11">Condensation of UDP-2,3-diacylglucosamine and 2,3-diacylglucosamine-1-phosphate to form lipid A disaccharide, a precursor of lipid A, a phosphorylated glycolipid that anchors the lipopolysaccharide to the outer membrane of the cell.</text>
</comment>
<dbReference type="UniPathway" id="UPA00973"/>
<dbReference type="GO" id="GO:0008915">
    <property type="term" value="F:lipid-A-disaccharide synthase activity"/>
    <property type="evidence" value="ECO:0007669"/>
    <property type="project" value="UniProtKB-UniRule"/>
</dbReference>
<keyword evidence="13" id="KW-1185">Reference proteome</keyword>
<comment type="catalytic activity">
    <reaction evidence="10 11">
        <text>a lipid X + a UDP-2-N,3-O-bis[(3R)-3-hydroxyacyl]-alpha-D-glucosamine = a lipid A disaccharide + UDP + H(+)</text>
        <dbReference type="Rhea" id="RHEA:67828"/>
        <dbReference type="ChEBI" id="CHEBI:15378"/>
        <dbReference type="ChEBI" id="CHEBI:58223"/>
        <dbReference type="ChEBI" id="CHEBI:137748"/>
        <dbReference type="ChEBI" id="CHEBI:176338"/>
        <dbReference type="ChEBI" id="CHEBI:176343"/>
        <dbReference type="EC" id="2.4.1.182"/>
    </reaction>
</comment>
<sequence>MTLLYLSAGEASGDVLGARLIAALRARAPDLEFAGLGGERMAEQGFETLFPIRELALMGLLEVLPSLRRLARRLDETAADIARRRPRLVVTIDSPGFNLRLAARVRPLGIPVVHYVAPQIWAWRPGRVKKIAQRVDRILALLPFEAPLFEAAGIPVSFVGHPILESEAAQGDAARFPLEGPGLIVMPGSRRGEVGRLLPIFAETLRALPPEVVPVLGLAGTVAEEVKAKAAGFGRPCRFVRGPLEKADAFAAATAGLIKSGTSSLEAAVAGLPHVVAYRVNPITAAIARRLVRVRFASLVNLLCDREVVPEFIQQDCTPEKLAVALRPLLAGGEAAAAQRAGFAEALARLSPAQGLPSEAAAEAVLGMM</sequence>
<keyword evidence="7 11" id="KW-0328">Glycosyltransferase</keyword>
<evidence type="ECO:0000256" key="4">
    <source>
        <dbReference type="ARBA" id="ARBA00020902"/>
    </source>
</evidence>
<accession>A0A840AFF7</accession>
<evidence type="ECO:0000256" key="7">
    <source>
        <dbReference type="ARBA" id="ARBA00022676"/>
    </source>
</evidence>